<accession>A0A2T1GLV5</accession>
<name>A0A2T1GLV5_9CYAN</name>
<dbReference type="Pfam" id="PF02089">
    <property type="entry name" value="Palm_thioest"/>
    <property type="match status" value="1"/>
</dbReference>
<dbReference type="SUPFAM" id="SSF53474">
    <property type="entry name" value="alpha/beta-Hydrolases"/>
    <property type="match status" value="1"/>
</dbReference>
<dbReference type="EMBL" id="PVWO01000021">
    <property type="protein sequence ID" value="PSB58858.1"/>
    <property type="molecule type" value="Genomic_DNA"/>
</dbReference>
<evidence type="ECO:0000313" key="2">
    <source>
        <dbReference type="Proteomes" id="UP000238937"/>
    </source>
</evidence>
<protein>
    <submittedName>
        <fullName evidence="1">Lipase</fullName>
    </submittedName>
</protein>
<sequence>MPVQPSNVSKSAPIVAGSAAPEEHRNPVFLVHGLMDTSYKMRTIASYLRGLGWEVFDIDLRTNDGTTRLEILARQLAVEIDRIFAPDSHSERSIDLLGFSMGGLVSRYYLQRLGGMQRVQRFITISTPHNGTIAANFSMRSGCMQMRPNSAFMQDLSSDVDRLKELNFTSLWTPFDLIILPPSSSQLGIGTERSIPVLAHPLMVSDRRVLLEISEALSQPAKSPMRSNSVAPNIDSECV</sequence>
<dbReference type="InterPro" id="IPR029058">
    <property type="entry name" value="AB_hydrolase_fold"/>
</dbReference>
<dbReference type="Gene3D" id="3.40.50.1820">
    <property type="entry name" value="alpha/beta hydrolase"/>
    <property type="match status" value="1"/>
</dbReference>
<gene>
    <name evidence="1" type="ORF">C7B77_03065</name>
</gene>
<dbReference type="Proteomes" id="UP000238937">
    <property type="component" value="Unassembled WGS sequence"/>
</dbReference>
<keyword evidence="2" id="KW-1185">Reference proteome</keyword>
<reference evidence="1 2" key="1">
    <citation type="submission" date="2018-03" db="EMBL/GenBank/DDBJ databases">
        <title>The ancient ancestry and fast evolution of plastids.</title>
        <authorList>
            <person name="Moore K.R."/>
            <person name="Magnabosco C."/>
            <person name="Momper L."/>
            <person name="Gold D.A."/>
            <person name="Bosak T."/>
            <person name="Fournier G.P."/>
        </authorList>
    </citation>
    <scope>NUCLEOTIDE SEQUENCE [LARGE SCALE GENOMIC DNA]</scope>
    <source>
        <strain evidence="1 2">CCALA 037</strain>
    </source>
</reference>
<comment type="caution">
    <text evidence="1">The sequence shown here is derived from an EMBL/GenBank/DDBJ whole genome shotgun (WGS) entry which is preliminary data.</text>
</comment>
<dbReference type="AlphaFoldDB" id="A0A2T1GLV5"/>
<proteinExistence type="predicted"/>
<dbReference type="PANTHER" id="PTHR37946:SF1">
    <property type="entry name" value="SLL1969 PROTEIN"/>
    <property type="match status" value="1"/>
</dbReference>
<evidence type="ECO:0000313" key="1">
    <source>
        <dbReference type="EMBL" id="PSB58858.1"/>
    </source>
</evidence>
<dbReference type="OrthoDB" id="9765872at2"/>
<dbReference type="PANTHER" id="PTHR37946">
    <property type="entry name" value="SLL1969 PROTEIN"/>
    <property type="match status" value="1"/>
</dbReference>
<organism evidence="1 2">
    <name type="scientific">Chamaesiphon polymorphus CCALA 037</name>
    <dbReference type="NCBI Taxonomy" id="2107692"/>
    <lineage>
        <taxon>Bacteria</taxon>
        <taxon>Bacillati</taxon>
        <taxon>Cyanobacteriota</taxon>
        <taxon>Cyanophyceae</taxon>
        <taxon>Gomontiellales</taxon>
        <taxon>Chamaesiphonaceae</taxon>
        <taxon>Chamaesiphon</taxon>
    </lineage>
</organism>
<dbReference type="RefSeq" id="WP_106300207.1">
    <property type="nucleotide sequence ID" value="NZ_PVWO01000021.1"/>
</dbReference>